<dbReference type="InterPro" id="IPR013249">
    <property type="entry name" value="RNA_pol_sigma70_r4_t2"/>
</dbReference>
<keyword evidence="4" id="KW-0804">Transcription</keyword>
<dbReference type="InterPro" id="IPR014284">
    <property type="entry name" value="RNA_pol_sigma-70_dom"/>
</dbReference>
<dbReference type="CDD" id="cd06171">
    <property type="entry name" value="Sigma70_r4"/>
    <property type="match status" value="1"/>
</dbReference>
<sequence>MDNREFRSIVDEYGDMVYRIALNQARSLTDAEDIVQTVFLKLYAKPPEDTSPERVKPWLIRVTVNECAGLWRTLWKRRVTLGEVTDATAPRTEPSAEASLFGDANHQRLYDALAALPEKCRIVVHLFYFEDYSTAQIAEILQIREPTVRTRLVRARKILKQQLKEAWEDE</sequence>
<dbReference type="InterPro" id="IPR036388">
    <property type="entry name" value="WH-like_DNA-bd_sf"/>
</dbReference>
<evidence type="ECO:0000256" key="2">
    <source>
        <dbReference type="ARBA" id="ARBA00023015"/>
    </source>
</evidence>
<evidence type="ECO:0000256" key="3">
    <source>
        <dbReference type="ARBA" id="ARBA00023082"/>
    </source>
</evidence>
<reference evidence="7" key="1">
    <citation type="submission" date="2018-08" db="EMBL/GenBank/DDBJ databases">
        <title>Murine metabolic-syndrome-specific gut microbial biobank.</title>
        <authorList>
            <person name="Liu C."/>
        </authorList>
    </citation>
    <scope>NUCLEOTIDE SEQUENCE [LARGE SCALE GENOMIC DNA]</scope>
    <source>
        <strain evidence="7">Z82</strain>
    </source>
</reference>
<feature type="domain" description="RNA polymerase sigma-70 region 2" evidence="5">
    <location>
        <begin position="10"/>
        <end position="76"/>
    </location>
</feature>
<evidence type="ECO:0000256" key="1">
    <source>
        <dbReference type="ARBA" id="ARBA00010641"/>
    </source>
</evidence>
<comment type="caution">
    <text evidence="7">The sequence shown here is derived from an EMBL/GenBank/DDBJ whole genome shotgun (WGS) entry which is preliminary data.</text>
</comment>
<proteinExistence type="inferred from homology"/>
<dbReference type="SUPFAM" id="SSF88659">
    <property type="entry name" value="Sigma3 and sigma4 domains of RNA polymerase sigma factors"/>
    <property type="match status" value="1"/>
</dbReference>
<feature type="domain" description="RNA polymerase sigma factor 70 region 4 type 2" evidence="6">
    <location>
        <begin position="107"/>
        <end position="158"/>
    </location>
</feature>
<dbReference type="InterPro" id="IPR039425">
    <property type="entry name" value="RNA_pol_sigma-70-like"/>
</dbReference>
<dbReference type="GO" id="GO:0006352">
    <property type="term" value="P:DNA-templated transcription initiation"/>
    <property type="evidence" value="ECO:0007669"/>
    <property type="project" value="InterPro"/>
</dbReference>
<dbReference type="Gene3D" id="1.10.10.10">
    <property type="entry name" value="Winged helix-like DNA-binding domain superfamily/Winged helix DNA-binding domain"/>
    <property type="match status" value="1"/>
</dbReference>
<evidence type="ECO:0000256" key="4">
    <source>
        <dbReference type="ARBA" id="ARBA00023163"/>
    </source>
</evidence>
<dbReference type="PANTHER" id="PTHR43133:SF51">
    <property type="entry name" value="RNA POLYMERASE SIGMA FACTOR"/>
    <property type="match status" value="1"/>
</dbReference>
<dbReference type="Gene3D" id="1.10.1740.10">
    <property type="match status" value="1"/>
</dbReference>
<dbReference type="Pfam" id="PF08281">
    <property type="entry name" value="Sigma70_r4_2"/>
    <property type="match status" value="1"/>
</dbReference>
<dbReference type="AlphaFoldDB" id="A0A7C9JDT5"/>
<dbReference type="Pfam" id="PF04542">
    <property type="entry name" value="Sigma70_r2"/>
    <property type="match status" value="1"/>
</dbReference>
<organism evidence="7">
    <name type="scientific">Muribaculaceae bacterium Z82</name>
    <dbReference type="NCBI Taxonomy" id="2304548"/>
    <lineage>
        <taxon>Bacteria</taxon>
        <taxon>Pseudomonadati</taxon>
        <taxon>Bacteroidota</taxon>
        <taxon>Bacteroidia</taxon>
        <taxon>Bacteroidales</taxon>
        <taxon>Muribaculaceae</taxon>
    </lineage>
</organism>
<keyword evidence="2" id="KW-0805">Transcription regulation</keyword>
<dbReference type="InterPro" id="IPR013324">
    <property type="entry name" value="RNA_pol_sigma_r3/r4-like"/>
</dbReference>
<gene>
    <name evidence="7" type="ORF">D1639_05955</name>
</gene>
<name>A0A7C9JDT5_9BACT</name>
<dbReference type="GO" id="GO:0003677">
    <property type="term" value="F:DNA binding"/>
    <property type="evidence" value="ECO:0007669"/>
    <property type="project" value="InterPro"/>
</dbReference>
<protein>
    <submittedName>
        <fullName evidence="7">Sigma-70 family RNA polymerase sigma factor</fullName>
    </submittedName>
</protein>
<dbReference type="EMBL" id="QWKH01000035">
    <property type="protein sequence ID" value="NBI34579.1"/>
    <property type="molecule type" value="Genomic_DNA"/>
</dbReference>
<accession>A0A7C9JDT5</accession>
<dbReference type="InterPro" id="IPR013325">
    <property type="entry name" value="RNA_pol_sigma_r2"/>
</dbReference>
<dbReference type="PANTHER" id="PTHR43133">
    <property type="entry name" value="RNA POLYMERASE ECF-TYPE SIGMA FACTO"/>
    <property type="match status" value="1"/>
</dbReference>
<evidence type="ECO:0000259" key="6">
    <source>
        <dbReference type="Pfam" id="PF08281"/>
    </source>
</evidence>
<evidence type="ECO:0000259" key="5">
    <source>
        <dbReference type="Pfam" id="PF04542"/>
    </source>
</evidence>
<evidence type="ECO:0000313" key="7">
    <source>
        <dbReference type="EMBL" id="NBI34579.1"/>
    </source>
</evidence>
<dbReference type="SUPFAM" id="SSF88946">
    <property type="entry name" value="Sigma2 domain of RNA polymerase sigma factors"/>
    <property type="match status" value="1"/>
</dbReference>
<dbReference type="NCBIfam" id="TIGR02937">
    <property type="entry name" value="sigma70-ECF"/>
    <property type="match status" value="1"/>
</dbReference>
<comment type="similarity">
    <text evidence="1">Belongs to the sigma-70 factor family. ECF subfamily.</text>
</comment>
<dbReference type="InterPro" id="IPR007627">
    <property type="entry name" value="RNA_pol_sigma70_r2"/>
</dbReference>
<dbReference type="GO" id="GO:0016987">
    <property type="term" value="F:sigma factor activity"/>
    <property type="evidence" value="ECO:0007669"/>
    <property type="project" value="UniProtKB-KW"/>
</dbReference>
<keyword evidence="3" id="KW-0731">Sigma factor</keyword>